<dbReference type="Pfam" id="PF07992">
    <property type="entry name" value="Pyr_redox_2"/>
    <property type="match status" value="1"/>
</dbReference>
<feature type="compositionally biased region" description="Basic residues" evidence="2">
    <location>
        <begin position="1"/>
        <end position="10"/>
    </location>
</feature>
<evidence type="ECO:0000256" key="1">
    <source>
        <dbReference type="ARBA" id="ARBA00023002"/>
    </source>
</evidence>
<evidence type="ECO:0000313" key="5">
    <source>
        <dbReference type="Proteomes" id="UP000325957"/>
    </source>
</evidence>
<comment type="caution">
    <text evidence="4">The sequence shown here is derived from an EMBL/GenBank/DDBJ whole genome shotgun (WGS) entry which is preliminary data.</text>
</comment>
<dbReference type="Proteomes" id="UP000325957">
    <property type="component" value="Unassembled WGS sequence"/>
</dbReference>
<dbReference type="EMBL" id="SZWF01000010">
    <property type="protein sequence ID" value="KAA9394050.1"/>
    <property type="molecule type" value="Genomic_DNA"/>
</dbReference>
<dbReference type="GO" id="GO:0016491">
    <property type="term" value="F:oxidoreductase activity"/>
    <property type="evidence" value="ECO:0007669"/>
    <property type="project" value="UniProtKB-KW"/>
</dbReference>
<sequence length="442" mass="46022">MPCHHRRRAGQTRVPDDRPAGYARGDGDRGLMDADVIVIGAGPAGLTAATTAARDAGARVVLVDENERIGGRLPGQLYRHKDTWVIGARTAERLAEEAAEAGVEILSGHQVWSCEPGWRVRLESSRTLTAPKVVVATGAAERPLPMPGWTLPGTLAIGAVQQLVQVQRILPGRRVAVVGTDPLAMTAAEEITLAGGEVVGIFMPSGEPGQHAESSPRKVLHSLSGFASAAPAAWQRLGARMLRNRAIAAAAARLMPPSGIPIGEAKLKVRHRAEAILGAGKVEALRIRKVSAQGVPVGDSREIPVDAVCLSGGLYPLQELTTGNCSLVEVPEVGGLVPLHSPELRTTAPGLYVAGNVTGIEGAAVAERQGALAGTALAADLGAYRDPGARLREAAAQVELARAEAVLTFLPGIFSGRRRLSELWEAHAAPGSQSEGKASDDA</sequence>
<organism evidence="4 5">
    <name type="scientific">Kocuria coralli</name>
    <dbReference type="NCBI Taxonomy" id="1461025"/>
    <lineage>
        <taxon>Bacteria</taxon>
        <taxon>Bacillati</taxon>
        <taxon>Actinomycetota</taxon>
        <taxon>Actinomycetes</taxon>
        <taxon>Micrococcales</taxon>
        <taxon>Micrococcaceae</taxon>
        <taxon>Kocuria</taxon>
    </lineage>
</organism>
<dbReference type="PRINTS" id="PR00469">
    <property type="entry name" value="PNDRDTASEII"/>
</dbReference>
<dbReference type="InterPro" id="IPR036188">
    <property type="entry name" value="FAD/NAD-bd_sf"/>
</dbReference>
<feature type="compositionally biased region" description="Basic and acidic residues" evidence="2">
    <location>
        <begin position="14"/>
        <end position="27"/>
    </location>
</feature>
<dbReference type="SUPFAM" id="SSF51905">
    <property type="entry name" value="FAD/NAD(P)-binding domain"/>
    <property type="match status" value="1"/>
</dbReference>
<evidence type="ECO:0000256" key="2">
    <source>
        <dbReference type="SAM" id="MobiDB-lite"/>
    </source>
</evidence>
<dbReference type="InterPro" id="IPR051691">
    <property type="entry name" value="Metab_Enz_Cyan_OpOx_G3PDH"/>
</dbReference>
<dbReference type="PANTHER" id="PTHR42949">
    <property type="entry name" value="ANAEROBIC GLYCEROL-3-PHOSPHATE DEHYDROGENASE SUBUNIT B"/>
    <property type="match status" value="1"/>
</dbReference>
<proteinExistence type="predicted"/>
<dbReference type="OrthoDB" id="9801699at2"/>
<dbReference type="AlphaFoldDB" id="A0A5J5KXM9"/>
<keyword evidence="1" id="KW-0560">Oxidoreductase</keyword>
<accession>A0A5J5KXM9</accession>
<dbReference type="Gene3D" id="3.50.50.60">
    <property type="entry name" value="FAD/NAD(P)-binding domain"/>
    <property type="match status" value="4"/>
</dbReference>
<gene>
    <name evidence="4" type="ORF">FCK90_09070</name>
</gene>
<dbReference type="PANTHER" id="PTHR42949:SF3">
    <property type="entry name" value="ANAEROBIC GLYCEROL-3-PHOSPHATE DEHYDROGENASE SUBUNIT B"/>
    <property type="match status" value="1"/>
</dbReference>
<keyword evidence="5" id="KW-1185">Reference proteome</keyword>
<feature type="domain" description="FAD/NAD(P)-binding" evidence="3">
    <location>
        <begin position="35"/>
        <end position="370"/>
    </location>
</feature>
<dbReference type="PRINTS" id="PR00368">
    <property type="entry name" value="FADPNR"/>
</dbReference>
<feature type="region of interest" description="Disordered" evidence="2">
    <location>
        <begin position="1"/>
        <end position="27"/>
    </location>
</feature>
<evidence type="ECO:0000313" key="4">
    <source>
        <dbReference type="EMBL" id="KAA9394050.1"/>
    </source>
</evidence>
<dbReference type="InterPro" id="IPR023753">
    <property type="entry name" value="FAD/NAD-binding_dom"/>
</dbReference>
<protein>
    <submittedName>
        <fullName evidence="4">FAD-dependent oxidoreductase</fullName>
    </submittedName>
</protein>
<name>A0A5J5KXM9_9MICC</name>
<reference evidence="4 5" key="1">
    <citation type="submission" date="2019-05" db="EMBL/GenBank/DDBJ databases">
        <title>Kocuria coralli sp. nov., a novel actinobacterium isolated from coral reef seawater.</title>
        <authorList>
            <person name="Li J."/>
        </authorList>
    </citation>
    <scope>NUCLEOTIDE SEQUENCE [LARGE SCALE GENOMIC DNA]</scope>
    <source>
        <strain evidence="4 5">SCSIO 13007</strain>
    </source>
</reference>
<evidence type="ECO:0000259" key="3">
    <source>
        <dbReference type="Pfam" id="PF07992"/>
    </source>
</evidence>